<keyword evidence="3" id="KW-1185">Reference proteome</keyword>
<dbReference type="OrthoDB" id="6375767at2759"/>
<reference evidence="2 3" key="1">
    <citation type="journal article" date="2019" name="Sci. Rep.">
        <title>A high-quality genome of Eragrostis curvula grass provides insights into Poaceae evolution and supports new strategies to enhance forage quality.</title>
        <authorList>
            <person name="Carballo J."/>
            <person name="Santos B.A.C.M."/>
            <person name="Zappacosta D."/>
            <person name="Garbus I."/>
            <person name="Selva J.P."/>
            <person name="Gallo C.A."/>
            <person name="Diaz A."/>
            <person name="Albertini E."/>
            <person name="Caccamo M."/>
            <person name="Echenique V."/>
        </authorList>
    </citation>
    <scope>NUCLEOTIDE SEQUENCE [LARGE SCALE GENOMIC DNA]</scope>
    <source>
        <strain evidence="3">cv. Victoria</strain>
        <tissue evidence="2">Leaf</tissue>
    </source>
</reference>
<dbReference type="EMBL" id="RWGY01000310">
    <property type="protein sequence ID" value="TVU02592.1"/>
    <property type="molecule type" value="Genomic_DNA"/>
</dbReference>
<dbReference type="GO" id="GO:0051014">
    <property type="term" value="P:actin filament severing"/>
    <property type="evidence" value="ECO:0007669"/>
    <property type="project" value="TreeGrafter"/>
</dbReference>
<dbReference type="PANTHER" id="PTHR11977:SF138">
    <property type="entry name" value="VILLIN-4"/>
    <property type="match status" value="1"/>
</dbReference>
<dbReference type="Proteomes" id="UP000324897">
    <property type="component" value="Unassembled WGS sequence"/>
</dbReference>
<dbReference type="GO" id="GO:0051015">
    <property type="term" value="F:actin filament binding"/>
    <property type="evidence" value="ECO:0007669"/>
    <property type="project" value="InterPro"/>
</dbReference>
<dbReference type="Gramene" id="TVU02592">
    <property type="protein sequence ID" value="TVU02592"/>
    <property type="gene ID" value="EJB05_51902"/>
</dbReference>
<gene>
    <name evidence="2" type="ORF">EJB05_51902</name>
</gene>
<sequence length="260" mass="28508">MAICFALAPHLSPDGSGPQKNSPNSIHKNNARLQNFGILLIQNQDVSFYEGFGSGIPWSGTKDGLEIWRIENFKPVPVAASSYGKFYMGDSYIILKTAALKNGSFRHDHPTGLGKILDEAGTAAILTVELDAALEGVLVQYREMQGNETESFSHYLDLASCHSQEGQLLGSCGSFIPINHDDIFILDTKSKIFQFNGSNSCIQERAKALEVVQYIKDTFMRASVKLQLLRWKVMADVEAGEFWGLFGGFCSSAKEGILTG</sequence>
<feature type="domain" description="Gelsolin-like" evidence="1">
    <location>
        <begin position="178"/>
        <end position="216"/>
    </location>
</feature>
<comment type="caution">
    <text evidence="2">The sequence shown here is derived from an EMBL/GenBank/DDBJ whole genome shotgun (WGS) entry which is preliminary data.</text>
</comment>
<evidence type="ECO:0000259" key="1">
    <source>
        <dbReference type="Pfam" id="PF00626"/>
    </source>
</evidence>
<dbReference type="InterPro" id="IPR029006">
    <property type="entry name" value="ADF-H/Gelsolin-like_dom_sf"/>
</dbReference>
<protein>
    <recommendedName>
        <fullName evidence="1">Gelsolin-like domain-containing protein</fullName>
    </recommendedName>
</protein>
<dbReference type="InterPro" id="IPR007123">
    <property type="entry name" value="Gelsolin-like_dom"/>
</dbReference>
<organism evidence="2 3">
    <name type="scientific">Eragrostis curvula</name>
    <name type="common">weeping love grass</name>
    <dbReference type="NCBI Taxonomy" id="38414"/>
    <lineage>
        <taxon>Eukaryota</taxon>
        <taxon>Viridiplantae</taxon>
        <taxon>Streptophyta</taxon>
        <taxon>Embryophyta</taxon>
        <taxon>Tracheophyta</taxon>
        <taxon>Spermatophyta</taxon>
        <taxon>Magnoliopsida</taxon>
        <taxon>Liliopsida</taxon>
        <taxon>Poales</taxon>
        <taxon>Poaceae</taxon>
        <taxon>PACMAD clade</taxon>
        <taxon>Chloridoideae</taxon>
        <taxon>Eragrostideae</taxon>
        <taxon>Eragrostidinae</taxon>
        <taxon>Eragrostis</taxon>
    </lineage>
</organism>
<dbReference type="SMART" id="SM00262">
    <property type="entry name" value="GEL"/>
    <property type="match status" value="2"/>
</dbReference>
<proteinExistence type="predicted"/>
<dbReference type="Pfam" id="PF00626">
    <property type="entry name" value="Gelsolin"/>
    <property type="match status" value="1"/>
</dbReference>
<dbReference type="SUPFAM" id="SSF55753">
    <property type="entry name" value="Actin depolymerizing proteins"/>
    <property type="match status" value="2"/>
</dbReference>
<name>A0A5J9SUG8_9POAL</name>
<dbReference type="AlphaFoldDB" id="A0A5J9SUG8"/>
<dbReference type="PANTHER" id="PTHR11977">
    <property type="entry name" value="VILLIN"/>
    <property type="match status" value="1"/>
</dbReference>
<dbReference type="InterPro" id="IPR007122">
    <property type="entry name" value="Villin/Gelsolin"/>
</dbReference>
<accession>A0A5J9SUG8</accession>
<dbReference type="Gene3D" id="3.40.20.10">
    <property type="entry name" value="Severin"/>
    <property type="match status" value="2"/>
</dbReference>
<evidence type="ECO:0000313" key="3">
    <source>
        <dbReference type="Proteomes" id="UP000324897"/>
    </source>
</evidence>
<evidence type="ECO:0000313" key="2">
    <source>
        <dbReference type="EMBL" id="TVU02592.1"/>
    </source>
</evidence>